<dbReference type="EMBL" id="LR796296">
    <property type="protein sequence ID" value="CAB4134645.1"/>
    <property type="molecule type" value="Genomic_DNA"/>
</dbReference>
<protein>
    <submittedName>
        <fullName evidence="2">Uncharacterized protein</fullName>
    </submittedName>
</protein>
<sequence length="240" mass="26084">MAEQLTEAQRRALQEAADAKARKQMEQAPTTKTTMGKVFAKGGPAWQNQRKVGVNMRKAKRYDEGGETLSDIPDVGTPYGRYKTAATDTFKEAFAEARANGEKTFEWNGKMYSTAMAGEKKPVAKPQMMDRSFKTASQQANADDEMSGARKGVAPKMPSTRSGSIMDKSDEERSGLVTKGLRIAEAERAMKAHKAAQKPMGYAKGGLVMPFEQGKGRAKSSASSRGDGIAQRGKTRGKYL</sequence>
<feature type="region of interest" description="Disordered" evidence="1">
    <location>
        <begin position="137"/>
        <end position="174"/>
    </location>
</feature>
<feature type="region of interest" description="Disordered" evidence="1">
    <location>
        <begin position="1"/>
        <end position="52"/>
    </location>
</feature>
<organism evidence="2">
    <name type="scientific">uncultured Caudovirales phage</name>
    <dbReference type="NCBI Taxonomy" id="2100421"/>
    <lineage>
        <taxon>Viruses</taxon>
        <taxon>Duplodnaviria</taxon>
        <taxon>Heunggongvirae</taxon>
        <taxon>Uroviricota</taxon>
        <taxon>Caudoviricetes</taxon>
        <taxon>Peduoviridae</taxon>
        <taxon>Maltschvirus</taxon>
        <taxon>Maltschvirus maltsch</taxon>
    </lineage>
</organism>
<accession>A0A6J5LKB6</accession>
<gene>
    <name evidence="2" type="ORF">UFOVP274_18</name>
</gene>
<proteinExistence type="predicted"/>
<feature type="compositionally biased region" description="Basic and acidic residues" evidence="1">
    <location>
        <begin position="8"/>
        <end position="25"/>
    </location>
</feature>
<reference evidence="2" key="1">
    <citation type="submission" date="2020-04" db="EMBL/GenBank/DDBJ databases">
        <authorList>
            <person name="Chiriac C."/>
            <person name="Salcher M."/>
            <person name="Ghai R."/>
            <person name="Kavagutti S V."/>
        </authorList>
    </citation>
    <scope>NUCLEOTIDE SEQUENCE</scope>
</reference>
<evidence type="ECO:0000313" key="2">
    <source>
        <dbReference type="EMBL" id="CAB4134645.1"/>
    </source>
</evidence>
<name>A0A6J5LKB6_9CAUD</name>
<evidence type="ECO:0000256" key="1">
    <source>
        <dbReference type="SAM" id="MobiDB-lite"/>
    </source>
</evidence>
<feature type="region of interest" description="Disordered" evidence="1">
    <location>
        <begin position="213"/>
        <end position="240"/>
    </location>
</feature>